<evidence type="ECO:0000256" key="4">
    <source>
        <dbReference type="ARBA" id="ARBA00023015"/>
    </source>
</evidence>
<evidence type="ECO:0000313" key="8">
    <source>
        <dbReference type="EMBL" id="MYL82079.1"/>
    </source>
</evidence>
<evidence type="ECO:0000256" key="2">
    <source>
        <dbReference type="ARBA" id="ARBA00022491"/>
    </source>
</evidence>
<feature type="binding site" evidence="7">
    <location>
        <position position="109"/>
    </location>
    <ligand>
        <name>Zn(2+)</name>
        <dbReference type="ChEBI" id="CHEBI:29105"/>
    </ligand>
</feature>
<evidence type="ECO:0000256" key="5">
    <source>
        <dbReference type="ARBA" id="ARBA00023125"/>
    </source>
</evidence>
<keyword evidence="2" id="KW-0678">Repressor</keyword>
<keyword evidence="4" id="KW-0805">Transcription regulation</keyword>
<dbReference type="Gene3D" id="1.10.10.10">
    <property type="entry name" value="Winged helix-like DNA-binding domain superfamily/Winged helix DNA-binding domain"/>
    <property type="match status" value="1"/>
</dbReference>
<evidence type="ECO:0000313" key="9">
    <source>
        <dbReference type="Proteomes" id="UP000482487"/>
    </source>
</evidence>
<dbReference type="Proteomes" id="UP000482487">
    <property type="component" value="Unassembled WGS sequence"/>
</dbReference>
<accession>A0A7C9ILV0</accession>
<name>A0A7C9ILV0_9BACT</name>
<keyword evidence="6" id="KW-0804">Transcription</keyword>
<dbReference type="InterPro" id="IPR036388">
    <property type="entry name" value="WH-like_DNA-bd_sf"/>
</dbReference>
<organism evidence="8 9">
    <name type="scientific">Solidesulfovibrio aerotolerans</name>
    <dbReference type="NCBI Taxonomy" id="295255"/>
    <lineage>
        <taxon>Bacteria</taxon>
        <taxon>Pseudomonadati</taxon>
        <taxon>Thermodesulfobacteriota</taxon>
        <taxon>Desulfovibrionia</taxon>
        <taxon>Desulfovibrionales</taxon>
        <taxon>Desulfovibrionaceae</taxon>
        <taxon>Solidesulfovibrio</taxon>
    </lineage>
</organism>
<keyword evidence="7" id="KW-0479">Metal-binding</keyword>
<evidence type="ECO:0000256" key="6">
    <source>
        <dbReference type="ARBA" id="ARBA00023163"/>
    </source>
</evidence>
<dbReference type="GO" id="GO:0003700">
    <property type="term" value="F:DNA-binding transcription factor activity"/>
    <property type="evidence" value="ECO:0007669"/>
    <property type="project" value="InterPro"/>
</dbReference>
<dbReference type="InterPro" id="IPR002481">
    <property type="entry name" value="FUR"/>
</dbReference>
<reference evidence="8 9" key="1">
    <citation type="submission" date="2020-01" db="EMBL/GenBank/DDBJ databases">
        <title>Genome sequence of Desulfovibrio aerotolerans DSM 16695(T).</title>
        <authorList>
            <person name="Karnachuk O."/>
            <person name="Avakyan M."/>
            <person name="Mardanov A."/>
            <person name="Kadnikov V."/>
            <person name="Ravin N."/>
        </authorList>
    </citation>
    <scope>NUCLEOTIDE SEQUENCE [LARGE SCALE GENOMIC DNA]</scope>
    <source>
        <strain evidence="8 9">DSM 16695</strain>
    </source>
</reference>
<keyword evidence="5" id="KW-0238">DNA-binding</keyword>
<comment type="caution">
    <text evidence="8">The sequence shown here is derived from an EMBL/GenBank/DDBJ whole genome shotgun (WGS) entry which is preliminary data.</text>
</comment>
<dbReference type="Gene3D" id="3.30.1490.190">
    <property type="match status" value="1"/>
</dbReference>
<sequence>MDELPTTPEAANHASTETVLKRAGIDPTPLRLAVIQVLAREGRALPAGDILALVQDQHRANKVTLYRILDLFVEKGLARRHSSGDRALRYCLEPGSAGRPHCHAYCLRCGRMECLPGVEGVVDMAALGPALAMEVVAVEVRIDGVCAACRRKPSVPETPVDAGSGNS</sequence>
<dbReference type="SUPFAM" id="SSF46785">
    <property type="entry name" value="Winged helix' DNA-binding domain"/>
    <property type="match status" value="1"/>
</dbReference>
<dbReference type="InterPro" id="IPR043135">
    <property type="entry name" value="Fur_C"/>
</dbReference>
<feature type="binding site" evidence="7">
    <location>
        <position position="106"/>
    </location>
    <ligand>
        <name>Zn(2+)</name>
        <dbReference type="ChEBI" id="CHEBI:29105"/>
    </ligand>
</feature>
<dbReference type="PANTHER" id="PTHR33202">
    <property type="entry name" value="ZINC UPTAKE REGULATION PROTEIN"/>
    <property type="match status" value="1"/>
</dbReference>
<dbReference type="GO" id="GO:0000976">
    <property type="term" value="F:transcription cis-regulatory region binding"/>
    <property type="evidence" value="ECO:0007669"/>
    <property type="project" value="TreeGrafter"/>
</dbReference>
<evidence type="ECO:0000256" key="7">
    <source>
        <dbReference type="PIRSR" id="PIRSR602481-1"/>
    </source>
</evidence>
<dbReference type="Pfam" id="PF01475">
    <property type="entry name" value="FUR"/>
    <property type="match status" value="1"/>
</dbReference>
<dbReference type="InterPro" id="IPR036390">
    <property type="entry name" value="WH_DNA-bd_sf"/>
</dbReference>
<dbReference type="GO" id="GO:0045892">
    <property type="term" value="P:negative regulation of DNA-templated transcription"/>
    <property type="evidence" value="ECO:0007669"/>
    <property type="project" value="TreeGrafter"/>
</dbReference>
<dbReference type="EMBL" id="WVUD01000003">
    <property type="protein sequence ID" value="MYL82079.1"/>
    <property type="molecule type" value="Genomic_DNA"/>
</dbReference>
<evidence type="ECO:0000256" key="3">
    <source>
        <dbReference type="ARBA" id="ARBA00022833"/>
    </source>
</evidence>
<keyword evidence="3 7" id="KW-0862">Zinc</keyword>
<dbReference type="GO" id="GO:0008270">
    <property type="term" value="F:zinc ion binding"/>
    <property type="evidence" value="ECO:0007669"/>
    <property type="project" value="TreeGrafter"/>
</dbReference>
<protein>
    <submittedName>
        <fullName evidence="8">Transcriptional repressor</fullName>
    </submittedName>
</protein>
<dbReference type="OrthoDB" id="8659436at2"/>
<feature type="binding site" evidence="7">
    <location>
        <position position="146"/>
    </location>
    <ligand>
        <name>Zn(2+)</name>
        <dbReference type="ChEBI" id="CHEBI:29105"/>
    </ligand>
</feature>
<feature type="binding site" evidence="7">
    <location>
        <position position="149"/>
    </location>
    <ligand>
        <name>Zn(2+)</name>
        <dbReference type="ChEBI" id="CHEBI:29105"/>
    </ligand>
</feature>
<keyword evidence="9" id="KW-1185">Reference proteome</keyword>
<dbReference type="PANTHER" id="PTHR33202:SF7">
    <property type="entry name" value="FERRIC UPTAKE REGULATION PROTEIN"/>
    <property type="match status" value="1"/>
</dbReference>
<comment type="cofactor">
    <cofactor evidence="7">
        <name>Zn(2+)</name>
        <dbReference type="ChEBI" id="CHEBI:29105"/>
    </cofactor>
    <text evidence="7">Binds 1 zinc ion per subunit.</text>
</comment>
<proteinExistence type="inferred from homology"/>
<gene>
    <name evidence="8" type="ORF">GTA51_02865</name>
</gene>
<dbReference type="AlphaFoldDB" id="A0A7C9ILV0"/>
<dbReference type="GO" id="GO:1900376">
    <property type="term" value="P:regulation of secondary metabolite biosynthetic process"/>
    <property type="evidence" value="ECO:0007669"/>
    <property type="project" value="TreeGrafter"/>
</dbReference>
<dbReference type="RefSeq" id="WP_160958523.1">
    <property type="nucleotide sequence ID" value="NZ_WVUD01000003.1"/>
</dbReference>
<evidence type="ECO:0000256" key="1">
    <source>
        <dbReference type="ARBA" id="ARBA00007957"/>
    </source>
</evidence>
<comment type="similarity">
    <text evidence="1">Belongs to the Fur family.</text>
</comment>